<dbReference type="Proteomes" id="UP001419268">
    <property type="component" value="Unassembled WGS sequence"/>
</dbReference>
<comment type="caution">
    <text evidence="2">The sequence shown here is derived from an EMBL/GenBank/DDBJ whole genome shotgun (WGS) entry which is preliminary data.</text>
</comment>
<reference evidence="2 3" key="1">
    <citation type="submission" date="2024-01" db="EMBL/GenBank/DDBJ databases">
        <title>Genome assemblies of Stephania.</title>
        <authorList>
            <person name="Yang L."/>
        </authorList>
    </citation>
    <scope>NUCLEOTIDE SEQUENCE [LARGE SCALE GENOMIC DNA]</scope>
    <source>
        <strain evidence="2">JXDWG</strain>
        <tissue evidence="2">Leaf</tissue>
    </source>
</reference>
<feature type="compositionally biased region" description="Basic and acidic residues" evidence="1">
    <location>
        <begin position="142"/>
        <end position="152"/>
    </location>
</feature>
<accession>A0AAP0PYT5</accession>
<evidence type="ECO:0000313" key="3">
    <source>
        <dbReference type="Proteomes" id="UP001419268"/>
    </source>
</evidence>
<feature type="region of interest" description="Disordered" evidence="1">
    <location>
        <begin position="1"/>
        <end position="233"/>
    </location>
</feature>
<sequence>MAPKTVADHSRSSDARGWQELADRDRGGGRQDGRTAKHGGGNALHAALQRQSVSSIRQRRRSTRRAANSESSSSRRRGEAADRVARTVAGRDAAAGVEAWWPAAELRDDGRPALQRSAANARGDRRTARSGPLAASQGDPAKAGEEADQERARRWRAARTGFITRARGETRQRGAGSSGIGGGRRRPTRGGGSGGRRWRDDGRRSGWRSWRGNGGLARQQGNGAVNNAMVLSD</sequence>
<gene>
    <name evidence="2" type="ORF">Scep_004175</name>
</gene>
<evidence type="ECO:0000256" key="1">
    <source>
        <dbReference type="SAM" id="MobiDB-lite"/>
    </source>
</evidence>
<feature type="compositionally biased region" description="Basic and acidic residues" evidence="1">
    <location>
        <begin position="1"/>
        <end position="14"/>
    </location>
</feature>
<proteinExistence type="predicted"/>
<feature type="compositionally biased region" description="Basic and acidic residues" evidence="1">
    <location>
        <begin position="76"/>
        <end position="85"/>
    </location>
</feature>
<evidence type="ECO:0000313" key="2">
    <source>
        <dbReference type="EMBL" id="KAK9157601.1"/>
    </source>
</evidence>
<name>A0AAP0PYT5_9MAGN</name>
<feature type="compositionally biased region" description="Basic and acidic residues" evidence="1">
    <location>
        <begin position="21"/>
        <end position="35"/>
    </location>
</feature>
<organism evidence="2 3">
    <name type="scientific">Stephania cephalantha</name>
    <dbReference type="NCBI Taxonomy" id="152367"/>
    <lineage>
        <taxon>Eukaryota</taxon>
        <taxon>Viridiplantae</taxon>
        <taxon>Streptophyta</taxon>
        <taxon>Embryophyta</taxon>
        <taxon>Tracheophyta</taxon>
        <taxon>Spermatophyta</taxon>
        <taxon>Magnoliopsida</taxon>
        <taxon>Ranunculales</taxon>
        <taxon>Menispermaceae</taxon>
        <taxon>Menispermoideae</taxon>
        <taxon>Cissampelideae</taxon>
        <taxon>Stephania</taxon>
    </lineage>
</organism>
<dbReference type="EMBL" id="JBBNAG010000002">
    <property type="protein sequence ID" value="KAK9157601.1"/>
    <property type="molecule type" value="Genomic_DNA"/>
</dbReference>
<protein>
    <submittedName>
        <fullName evidence="2">Uncharacterized protein</fullName>
    </submittedName>
</protein>
<feature type="compositionally biased region" description="Low complexity" evidence="1">
    <location>
        <begin position="93"/>
        <end position="104"/>
    </location>
</feature>
<dbReference type="AlphaFoldDB" id="A0AAP0PYT5"/>
<keyword evidence="3" id="KW-1185">Reference proteome</keyword>